<accession>A0ABX7QMM3</accession>
<name>A0ABX7QMM3_9GAMM</name>
<dbReference type="Proteomes" id="UP000662770">
    <property type="component" value="Chromosome"/>
</dbReference>
<reference evidence="2 3" key="1">
    <citation type="submission" date="2021-03" db="EMBL/GenBank/DDBJ databases">
        <title>Novel species identification of genus Shewanella.</title>
        <authorList>
            <person name="Liu G."/>
            <person name="Zhang Q."/>
        </authorList>
    </citation>
    <scope>NUCLEOTIDE SEQUENCE [LARGE SCALE GENOMIC DNA]</scope>
    <source>
        <strain evidence="2 3">FJAT-51800</strain>
    </source>
</reference>
<feature type="compositionally biased region" description="Polar residues" evidence="1">
    <location>
        <begin position="257"/>
        <end position="286"/>
    </location>
</feature>
<evidence type="ECO:0000313" key="3">
    <source>
        <dbReference type="Proteomes" id="UP000662770"/>
    </source>
</evidence>
<proteinExistence type="predicted"/>
<evidence type="ECO:0000256" key="1">
    <source>
        <dbReference type="SAM" id="MobiDB-lite"/>
    </source>
</evidence>
<evidence type="ECO:0008006" key="4">
    <source>
        <dbReference type="Google" id="ProtNLM"/>
    </source>
</evidence>
<evidence type="ECO:0000313" key="2">
    <source>
        <dbReference type="EMBL" id="QSX32697.1"/>
    </source>
</evidence>
<gene>
    <name evidence="2" type="ORF">JYB87_13190</name>
</gene>
<keyword evidence="3" id="KW-1185">Reference proteome</keyword>
<dbReference type="EMBL" id="CP071503">
    <property type="protein sequence ID" value="QSX32697.1"/>
    <property type="molecule type" value="Genomic_DNA"/>
</dbReference>
<sequence>MKSVSETIPIPLQQSVSNADGNKTAPLLPVSITSPAGSSAVELVLQGQRFELINSPLVETVRQQLLGESSLIRVSNLAQQPMQATLLQLGEKVVLAVPKELLSSAKLTQTEFAELQTLAKRPQGYPLPVATIDSGKLSFPAGKSMTLPASVQLVNGDYAAKITFVNNRLSLELRPIQNEFQVQLAPAKPTSTVADTSTNLVADKASQSIVVAKNDLSQVSASWLHKLERTPWHSSLSTTTQTQLSLHMSKDDIINLGNANRPLSTTQTAPTPSEQYRATQHQADSATIKQTPIPSSALDQTNQQKADSATIKQTPIPSSALDQTNQQRADSNVNVNVRLSNNLSVNKINVQPVTFGNDFTSQVPESKPTTETDDKAELNNNLMLAKALNKMGLAAQTEAVALPKQSLATALMKALPALTPALLTELVDPDKLQQELTASLNFQPVRVFTTPPSSQSDAIAFMFQLLLGAKPNTTASSDKISQRLKQYLEALQNSSGIGGKLLEALERNRGLESMSHLVNSIRLFQQSSHEIAGQGFYFALPYQLDNHTEQFEGKFEYEDQQAKNQQAKGWRLQLKFALTSGTMLVNAFIQGKSLRLELTSSCESLLQRITTFESLLSNKLSQVGFQVDNIKTTMGNVPASVLPGDHVLVKVQV</sequence>
<organism evidence="2 3">
    <name type="scientific">Shewanella avicenniae</name>
    <dbReference type="NCBI Taxonomy" id="2814294"/>
    <lineage>
        <taxon>Bacteria</taxon>
        <taxon>Pseudomonadati</taxon>
        <taxon>Pseudomonadota</taxon>
        <taxon>Gammaproteobacteria</taxon>
        <taxon>Alteromonadales</taxon>
        <taxon>Shewanellaceae</taxon>
        <taxon>Shewanella</taxon>
    </lineage>
</organism>
<feature type="region of interest" description="Disordered" evidence="1">
    <location>
        <begin position="298"/>
        <end position="329"/>
    </location>
</feature>
<protein>
    <recommendedName>
        <fullName evidence="4">Hook-length control protein FliK</fullName>
    </recommendedName>
</protein>
<dbReference type="RefSeq" id="WP_207353938.1">
    <property type="nucleotide sequence ID" value="NZ_CP071503.1"/>
</dbReference>
<feature type="region of interest" description="Disordered" evidence="1">
    <location>
        <begin position="255"/>
        <end position="286"/>
    </location>
</feature>